<dbReference type="GO" id="GO:0016491">
    <property type="term" value="F:oxidoreductase activity"/>
    <property type="evidence" value="ECO:0007669"/>
    <property type="project" value="InterPro"/>
</dbReference>
<evidence type="ECO:0000313" key="7">
    <source>
        <dbReference type="Proteomes" id="UP000752292"/>
    </source>
</evidence>
<organism evidence="6 7">
    <name type="scientific">Tectimicrobiota bacterium</name>
    <dbReference type="NCBI Taxonomy" id="2528274"/>
    <lineage>
        <taxon>Bacteria</taxon>
        <taxon>Pseudomonadati</taxon>
        <taxon>Nitrospinota/Tectimicrobiota group</taxon>
        <taxon>Candidatus Tectimicrobiota</taxon>
    </lineage>
</organism>
<dbReference type="PANTHER" id="PTHR43742">
    <property type="entry name" value="TRIMETHYLAMINE-N-OXIDE REDUCTASE"/>
    <property type="match status" value="1"/>
</dbReference>
<evidence type="ECO:0000256" key="4">
    <source>
        <dbReference type="SAM" id="SignalP"/>
    </source>
</evidence>
<keyword evidence="4" id="KW-0732">Signal</keyword>
<evidence type="ECO:0000259" key="5">
    <source>
        <dbReference type="PROSITE" id="PS51669"/>
    </source>
</evidence>
<evidence type="ECO:0000256" key="3">
    <source>
        <dbReference type="ARBA" id="ARBA00023014"/>
    </source>
</evidence>
<name>A0A932ZS58_UNCTE</name>
<accession>A0A932ZS58</accession>
<feature type="non-terminal residue" evidence="6">
    <location>
        <position position="535"/>
    </location>
</feature>
<evidence type="ECO:0000256" key="2">
    <source>
        <dbReference type="ARBA" id="ARBA00023004"/>
    </source>
</evidence>
<keyword evidence="1" id="KW-0479">Metal-binding</keyword>
<dbReference type="GO" id="GO:0046872">
    <property type="term" value="F:metal ion binding"/>
    <property type="evidence" value="ECO:0007669"/>
    <property type="project" value="UniProtKB-KW"/>
</dbReference>
<gene>
    <name evidence="6" type="ORF">HY618_01440</name>
</gene>
<feature type="chain" id="PRO_5037851964" evidence="4">
    <location>
        <begin position="28"/>
        <end position="535"/>
    </location>
</feature>
<keyword evidence="3" id="KW-0411">Iron-sulfur</keyword>
<dbReference type="InterPro" id="IPR006963">
    <property type="entry name" value="Mopterin_OxRdtase_4Fe-4S_dom"/>
</dbReference>
<dbReference type="SUPFAM" id="SSF53706">
    <property type="entry name" value="Formate dehydrogenase/DMSO reductase, domains 1-3"/>
    <property type="match status" value="1"/>
</dbReference>
<dbReference type="InterPro" id="IPR050612">
    <property type="entry name" value="Prok_Mopterin_Oxidored"/>
</dbReference>
<dbReference type="Proteomes" id="UP000752292">
    <property type="component" value="Unassembled WGS sequence"/>
</dbReference>
<dbReference type="InterPro" id="IPR006311">
    <property type="entry name" value="TAT_signal"/>
</dbReference>
<dbReference type="Pfam" id="PF00384">
    <property type="entry name" value="Molybdopterin"/>
    <property type="match status" value="1"/>
</dbReference>
<dbReference type="EMBL" id="JACQRX010000063">
    <property type="protein sequence ID" value="MBI4251097.1"/>
    <property type="molecule type" value="Genomic_DNA"/>
</dbReference>
<feature type="signal peptide" evidence="4">
    <location>
        <begin position="1"/>
        <end position="27"/>
    </location>
</feature>
<comment type="caution">
    <text evidence="6">The sequence shown here is derived from an EMBL/GenBank/DDBJ whole genome shotgun (WGS) entry which is preliminary data.</text>
</comment>
<dbReference type="PANTHER" id="PTHR43742:SF6">
    <property type="entry name" value="OXIDOREDUCTASE YYAE-RELATED"/>
    <property type="match status" value="1"/>
</dbReference>
<dbReference type="GO" id="GO:0051536">
    <property type="term" value="F:iron-sulfur cluster binding"/>
    <property type="evidence" value="ECO:0007669"/>
    <property type="project" value="UniProtKB-KW"/>
</dbReference>
<dbReference type="PROSITE" id="PS51669">
    <property type="entry name" value="4FE4S_MOW_BIS_MGD"/>
    <property type="match status" value="1"/>
</dbReference>
<keyword evidence="2" id="KW-0408">Iron</keyword>
<reference evidence="6" key="1">
    <citation type="submission" date="2020-07" db="EMBL/GenBank/DDBJ databases">
        <title>Huge and variable diversity of episymbiotic CPR bacteria and DPANN archaea in groundwater ecosystems.</title>
        <authorList>
            <person name="He C.Y."/>
            <person name="Keren R."/>
            <person name="Whittaker M."/>
            <person name="Farag I.F."/>
            <person name="Doudna J."/>
            <person name="Cate J.H.D."/>
            <person name="Banfield J.F."/>
        </authorList>
    </citation>
    <scope>NUCLEOTIDE SEQUENCE</scope>
    <source>
        <strain evidence="6">NC_groundwater_1370_Ag_S-0.2um_69_93</strain>
    </source>
</reference>
<protein>
    <submittedName>
        <fullName evidence="6">Molybdopterin-dependent oxidoreductase</fullName>
    </submittedName>
</protein>
<dbReference type="Gene3D" id="3.40.228.10">
    <property type="entry name" value="Dimethylsulfoxide Reductase, domain 2"/>
    <property type="match status" value="1"/>
</dbReference>
<feature type="domain" description="4Fe-4S Mo/W bis-MGD-type" evidence="5">
    <location>
        <begin position="58"/>
        <end position="127"/>
    </location>
</feature>
<evidence type="ECO:0000313" key="6">
    <source>
        <dbReference type="EMBL" id="MBI4251097.1"/>
    </source>
</evidence>
<dbReference type="PROSITE" id="PS51318">
    <property type="entry name" value="TAT"/>
    <property type="match status" value="1"/>
</dbReference>
<dbReference type="InterPro" id="IPR006656">
    <property type="entry name" value="Mopterin_OxRdtase"/>
</dbReference>
<evidence type="ECO:0000256" key="1">
    <source>
        <dbReference type="ARBA" id="ARBA00022723"/>
    </source>
</evidence>
<sequence length="535" mass="60917">MNVSRRQFLAASSAGLLAWSARGLSLAALSPVTEVGNPLDSYPDRSWEKVYRDQYKWDGSFTWICSPNCTHECRMRAFTRNGVVLRAEQNYDQHRIGDLYGNQATHHWNPRGCANGFTFQRRMYGPYRVRYPMIRRGWKRWADDGFPELNPANAKKYGFDARGQDTFVRVSWDQAYTYACKGFIHIATAYSGEEGRQRLLAQGYAPEMLTHVDGAGTRTMKFRGGMGLLGVIGKYGMYRFANTMALLDTHVRKVGPDKAMGGRSWSNYTWHGDQAPGHPFVHGLQTSDCDFNDLRFTKFHLHIGKNLVENKRPDSHFFIECMERGAKVAVVTPEYSPAGTKADYWVPVRPQSDAALLLGVTKILIDRKWYDEKFVKEFTDFPLLVRTDTLKRLHPQDVIPGYENKDITQGPSFKIHGLTPQLREAAGDVMVWDRRTNRPVPITRDDVGKSFVKKGLDPALEGKFQVQTVDGRPIEVMPLFEMYKTHHLKDYDLDTVHEITQAPKALIEQIAKDIATIKPAAIHVGEGINHWFHAT</sequence>
<dbReference type="Gene3D" id="3.40.50.12440">
    <property type="match status" value="1"/>
</dbReference>
<dbReference type="AlphaFoldDB" id="A0A932ZS58"/>
<proteinExistence type="predicted"/>